<evidence type="ECO:0000313" key="3">
    <source>
        <dbReference type="Proteomes" id="UP000266313"/>
    </source>
</evidence>
<dbReference type="KEGG" id="mmai:sS8_4031"/>
<dbReference type="SUPFAM" id="SSF56935">
    <property type="entry name" value="Porins"/>
    <property type="match status" value="1"/>
</dbReference>
<dbReference type="Proteomes" id="UP000266313">
    <property type="component" value="Chromosome"/>
</dbReference>
<sequence length="440" mass="51009">MDELFDLTEEKKEEGEPGSIDELFETERATVDEPRRWPDLNGFFQSEVAYTYASPDHWSKFRNLLELGTHGRLSGNLKWKASGRLMYDAIYDLTDFYPESVRHDQRFEPMIRETYLDYSAGDWDFRVGRQHIVWGEMVGLFFADVVSAKDLRQFVLPDFDLLRIPQWAMRAEYFKGDFHGEAIWIPYMTYNDIGKVGSEFFPFDPPPTPGFNTVIKNVQRPNNTLGNTAYGLRLSYLHSGWDTSLFYYSGLDLSPAFARNVVLAPDPTITYRPVHKRIHQVGSTLAKDFGPFVLKGEAVYTVDQPFLVTRFNDSDGLVSQDVLDYIVGLDFSFVEDTRLNLQFFQRWFSHHDRDMIPDELESGVSALVSTRYFHPKVEPEVLLIHSLNRADWNVQAKVTWEFLRNWRMVVGADIFGGPPTGLFGQFDAKDRVYGEFRYSF</sequence>
<evidence type="ECO:0000313" key="2">
    <source>
        <dbReference type="EMBL" id="BBA35962.1"/>
    </source>
</evidence>
<evidence type="ECO:0000256" key="1">
    <source>
        <dbReference type="SAM" id="MobiDB-lite"/>
    </source>
</evidence>
<dbReference type="Pfam" id="PF06980">
    <property type="entry name" value="DUF1302"/>
    <property type="match status" value="1"/>
</dbReference>
<feature type="region of interest" description="Disordered" evidence="1">
    <location>
        <begin position="1"/>
        <end position="20"/>
    </location>
</feature>
<dbReference type="AlphaFoldDB" id="A0A250KWJ5"/>
<accession>A0A250KWJ5</accession>
<protein>
    <submittedName>
        <fullName evidence="2">Uncharacterized protein</fullName>
    </submittedName>
</protein>
<reference evidence="2 3" key="1">
    <citation type="submission" date="2016-12" db="EMBL/GenBank/DDBJ databases">
        <title>Genome sequencing of Methylocaldum marinum.</title>
        <authorList>
            <person name="Takeuchi M."/>
            <person name="Kamagata Y."/>
            <person name="Hiraoka S."/>
            <person name="Oshima K."/>
            <person name="Hattori M."/>
            <person name="Iwasaki W."/>
        </authorList>
    </citation>
    <scope>NUCLEOTIDE SEQUENCE [LARGE SCALE GENOMIC DNA]</scope>
    <source>
        <strain evidence="2 3">S8</strain>
    </source>
</reference>
<name>A0A250KWJ5_9GAMM</name>
<proteinExistence type="predicted"/>
<gene>
    <name evidence="2" type="ORF">sS8_4031</name>
</gene>
<dbReference type="OrthoDB" id="9769143at2"/>
<organism evidence="2 3">
    <name type="scientific">Methylocaldum marinum</name>
    <dbReference type="NCBI Taxonomy" id="1432792"/>
    <lineage>
        <taxon>Bacteria</taxon>
        <taxon>Pseudomonadati</taxon>
        <taxon>Pseudomonadota</taxon>
        <taxon>Gammaproteobacteria</taxon>
        <taxon>Methylococcales</taxon>
        <taxon>Methylococcaceae</taxon>
        <taxon>Methylocaldum</taxon>
    </lineage>
</organism>
<dbReference type="EMBL" id="AP017928">
    <property type="protein sequence ID" value="BBA35962.1"/>
    <property type="molecule type" value="Genomic_DNA"/>
</dbReference>
<dbReference type="RefSeq" id="WP_145986617.1">
    <property type="nucleotide sequence ID" value="NZ_AP017928.1"/>
</dbReference>
<keyword evidence="3" id="KW-1185">Reference proteome</keyword>
<dbReference type="InterPro" id="IPR010727">
    <property type="entry name" value="DUF1302"/>
</dbReference>